<evidence type="ECO:0000313" key="4">
    <source>
        <dbReference type="Proteomes" id="UP001241571"/>
    </source>
</evidence>
<protein>
    <submittedName>
        <fullName evidence="2">Uncharacterized protein</fullName>
    </submittedName>
</protein>
<dbReference type="EMBL" id="JASUBT010000005">
    <property type="protein sequence ID" value="MDL4935740.1"/>
    <property type="molecule type" value="Genomic_DNA"/>
</dbReference>
<sequence length="82" mass="9821">MVYFLHQQTIGLFFSKEQLLTIFDKELCQQEAAKISENQLEDGSLPIPWQWGTEYTKFYISVNWWKSVQIIKNFLFLHAFSK</sequence>
<evidence type="ECO:0000313" key="1">
    <source>
        <dbReference type="EMBL" id="MDL4935740.1"/>
    </source>
</evidence>
<dbReference type="AlphaFoldDB" id="A0AAE4L1L9"/>
<organism evidence="2 3">
    <name type="scientific">Enterococcus gallinarum</name>
    <dbReference type="NCBI Taxonomy" id="1353"/>
    <lineage>
        <taxon>Bacteria</taxon>
        <taxon>Bacillati</taxon>
        <taxon>Bacillota</taxon>
        <taxon>Bacilli</taxon>
        <taxon>Lactobacillales</taxon>
        <taxon>Enterococcaceae</taxon>
        <taxon>Enterococcus</taxon>
    </lineage>
</organism>
<name>A0AAE4L1L9_ENTGA</name>
<dbReference type="GeneID" id="93224074"/>
<evidence type="ECO:0000313" key="2">
    <source>
        <dbReference type="EMBL" id="MDT2691220.1"/>
    </source>
</evidence>
<reference evidence="2" key="1">
    <citation type="submission" date="2023-03" db="EMBL/GenBank/DDBJ databases">
        <authorList>
            <person name="Shen W."/>
            <person name="Cai J."/>
        </authorList>
    </citation>
    <scope>NUCLEOTIDE SEQUENCE</scope>
    <source>
        <strain evidence="2">K69-2</strain>
    </source>
</reference>
<dbReference type="RefSeq" id="WP_228073944.1">
    <property type="nucleotide sequence ID" value="NZ_BSYC01000004.1"/>
</dbReference>
<comment type="caution">
    <text evidence="2">The sequence shown here is derived from an EMBL/GenBank/DDBJ whole genome shotgun (WGS) entry which is preliminary data.</text>
</comment>
<evidence type="ECO:0000313" key="3">
    <source>
        <dbReference type="Proteomes" id="UP001183682"/>
    </source>
</evidence>
<accession>A0AAE4L1L9</accession>
<reference evidence="1 4" key="2">
    <citation type="submission" date="2023-06" db="EMBL/GenBank/DDBJ databases">
        <title>Acute promotion of culturable opportunistic pathogens and persistent increase of antibiotic resistance following antibiotic exposure in mouse gut microbiota.</title>
        <authorList>
            <person name="Li L."/>
            <person name="Wang B."/>
            <person name="Sun Y."/>
            <person name="Wang M."/>
            <person name="Xu H."/>
        </authorList>
    </citation>
    <scope>NUCLEOTIDE SEQUENCE [LARGE SCALE GENOMIC DNA]</scope>
    <source>
        <strain evidence="1 4">CRI2_2</strain>
    </source>
</reference>
<proteinExistence type="predicted"/>
<gene>
    <name evidence="2" type="ORF">P7E30_13670</name>
    <name evidence="1" type="ORF">QRX88_08445</name>
</gene>
<dbReference type="Proteomes" id="UP001241571">
    <property type="component" value="Unassembled WGS sequence"/>
</dbReference>
<dbReference type="EMBL" id="JARPZN010000011">
    <property type="protein sequence ID" value="MDT2691220.1"/>
    <property type="molecule type" value="Genomic_DNA"/>
</dbReference>
<dbReference type="Proteomes" id="UP001183682">
    <property type="component" value="Unassembled WGS sequence"/>
</dbReference>